<accession>A0A549T3M6</accession>
<reference evidence="1 2" key="1">
    <citation type="submission" date="2019-07" db="EMBL/GenBank/DDBJ databases">
        <title>Ln-dependent methylotrophs.</title>
        <authorList>
            <person name="Tani A."/>
        </authorList>
    </citation>
    <scope>NUCLEOTIDE SEQUENCE [LARGE SCALE GENOMIC DNA]</scope>
    <source>
        <strain evidence="1 2">SM89A</strain>
    </source>
</reference>
<name>A0A549T3M6_METSR</name>
<sequence length="478" mass="53210">MASKNTLNAQNLEALGAARLAELLMEISSGDAAVKRRLRLALAGARSPADASREIRKRLAAISRSSAFIDWQKRRALVDDLETQRRAIVDHVGPADPKVALDLMWSFTALAASVFARCDDSSGTIIGVFHQGAKDLARLAETARCNAVELADRTYQALLANDYGQYDHIIATLSGSLGDSGLVHLKQRLITLSNEPTKKLANHERRKIGWSSSGPIFEDDIQNRHQASVIRFALRDIADAQGDVDAFIAQYDTRATKFPKIAAEISRRLTAAGRADEALQIVEAAERERADRPEFEWEDARIAALDALSRSEEAQSARWSCFERFLSERHLREHLKRLPDFDDIEVETKALDIVESHANFQQALWFLASWPTLDRAAKLVLQRSQELDGDRYEILTPVAEALAGKHPLAATLALRAMIVFALDQSRTSHYRHAARHLLECAGLAANIADFEKHETHQAFLARIRGKHGKKTSFWSNTA</sequence>
<comment type="caution">
    <text evidence="1">The sequence shown here is derived from an EMBL/GenBank/DDBJ whole genome shotgun (WGS) entry which is preliminary data.</text>
</comment>
<protein>
    <submittedName>
        <fullName evidence="1">Uncharacterized protein</fullName>
    </submittedName>
</protein>
<proteinExistence type="predicted"/>
<dbReference type="Proteomes" id="UP000316781">
    <property type="component" value="Unassembled WGS sequence"/>
</dbReference>
<organism evidence="1 2">
    <name type="scientific">Methylosinus sporium</name>
    <dbReference type="NCBI Taxonomy" id="428"/>
    <lineage>
        <taxon>Bacteria</taxon>
        <taxon>Pseudomonadati</taxon>
        <taxon>Pseudomonadota</taxon>
        <taxon>Alphaproteobacteria</taxon>
        <taxon>Hyphomicrobiales</taxon>
        <taxon>Methylocystaceae</taxon>
        <taxon>Methylosinus</taxon>
    </lineage>
</organism>
<dbReference type="RefSeq" id="WP_142862062.1">
    <property type="nucleotide sequence ID" value="NZ_VJMF01000020.1"/>
</dbReference>
<evidence type="ECO:0000313" key="2">
    <source>
        <dbReference type="Proteomes" id="UP000316781"/>
    </source>
</evidence>
<dbReference type="AlphaFoldDB" id="A0A549T3M6"/>
<evidence type="ECO:0000313" key="1">
    <source>
        <dbReference type="EMBL" id="TRL36473.1"/>
    </source>
</evidence>
<dbReference type="InterPro" id="IPR049245">
    <property type="entry name" value="DUF6880"/>
</dbReference>
<dbReference type="Pfam" id="PF21810">
    <property type="entry name" value="DUF6880"/>
    <property type="match status" value="1"/>
</dbReference>
<gene>
    <name evidence="1" type="ORF">FM996_04760</name>
</gene>
<dbReference type="EMBL" id="VJMF01000020">
    <property type="protein sequence ID" value="TRL36473.1"/>
    <property type="molecule type" value="Genomic_DNA"/>
</dbReference>